<protein>
    <submittedName>
        <fullName evidence="1">Uncharacterized protein</fullName>
    </submittedName>
</protein>
<dbReference type="EMBL" id="GGEC01079628">
    <property type="protein sequence ID" value="MBX60112.1"/>
    <property type="molecule type" value="Transcribed_RNA"/>
</dbReference>
<organism evidence="1">
    <name type="scientific">Rhizophora mucronata</name>
    <name type="common">Asiatic mangrove</name>
    <dbReference type="NCBI Taxonomy" id="61149"/>
    <lineage>
        <taxon>Eukaryota</taxon>
        <taxon>Viridiplantae</taxon>
        <taxon>Streptophyta</taxon>
        <taxon>Embryophyta</taxon>
        <taxon>Tracheophyta</taxon>
        <taxon>Spermatophyta</taxon>
        <taxon>Magnoliopsida</taxon>
        <taxon>eudicotyledons</taxon>
        <taxon>Gunneridae</taxon>
        <taxon>Pentapetalae</taxon>
        <taxon>rosids</taxon>
        <taxon>fabids</taxon>
        <taxon>Malpighiales</taxon>
        <taxon>Rhizophoraceae</taxon>
        <taxon>Rhizophora</taxon>
    </lineage>
</organism>
<evidence type="ECO:0000313" key="1">
    <source>
        <dbReference type="EMBL" id="MBX60112.1"/>
    </source>
</evidence>
<sequence>MMCHLYHEVAPTWQPRRLR</sequence>
<name>A0A2P2PZE4_RHIMU</name>
<dbReference type="AlphaFoldDB" id="A0A2P2PZE4"/>
<accession>A0A2P2PZE4</accession>
<reference evidence="1" key="1">
    <citation type="submission" date="2018-02" db="EMBL/GenBank/DDBJ databases">
        <title>Rhizophora mucronata_Transcriptome.</title>
        <authorList>
            <person name="Meera S.P."/>
            <person name="Sreeshan A."/>
            <person name="Augustine A."/>
        </authorList>
    </citation>
    <scope>NUCLEOTIDE SEQUENCE</scope>
    <source>
        <tissue evidence="1">Leaf</tissue>
    </source>
</reference>
<proteinExistence type="predicted"/>